<dbReference type="Pfam" id="PF01408">
    <property type="entry name" value="GFO_IDH_MocA"/>
    <property type="match status" value="1"/>
</dbReference>
<evidence type="ECO:0000313" key="3">
    <source>
        <dbReference type="EMBL" id="HHN52390.1"/>
    </source>
</evidence>
<dbReference type="InterPro" id="IPR055170">
    <property type="entry name" value="GFO_IDH_MocA-like_dom"/>
</dbReference>
<dbReference type="SUPFAM" id="SSF55347">
    <property type="entry name" value="Glyceraldehyde-3-phosphate dehydrogenase-like, C-terminal domain"/>
    <property type="match status" value="1"/>
</dbReference>
<dbReference type="InterPro" id="IPR051450">
    <property type="entry name" value="Gfo/Idh/MocA_Oxidoreductases"/>
</dbReference>
<sequence>MRQVLHILKAGVIGVGYFGALHAEAYHANPLTELVAVADIDIRRASEVASKHGAKPYSNFHEMLRHEKLDIVSVATPDDKHTEPAVAAAEAGVNILLEKPIATDLQEAKKILSATEKHKVKLMVNFILRFDPRYRRAYEFVSEGGLGEVVTIWARRSTLLETAKKYGRFSNLIYDVIIHDIDMCNLFAMSEPKKVYCVSVGKTQRGAGLEDAYLAIIQYGGGSAASLETSWVLPKTSPHWLDSRFHVIGTEGAVYVELQSHGLEIVSGKGVYRPDLSNWPIVGGRLTGNLREAINYFVECVAKDVPPSPSGEDGFKALEVASALHKSASSGQLIELGK</sequence>
<name>A0A7J3WCJ6_CALS0</name>
<evidence type="ECO:0000259" key="2">
    <source>
        <dbReference type="Pfam" id="PF22725"/>
    </source>
</evidence>
<evidence type="ECO:0000259" key="1">
    <source>
        <dbReference type="Pfam" id="PF01408"/>
    </source>
</evidence>
<reference evidence="3" key="1">
    <citation type="journal article" date="2020" name="mSystems">
        <title>Genome- and Community-Level Interaction Insights into Carbon Utilization and Element Cycling Functions of Hydrothermarchaeota in Hydrothermal Sediment.</title>
        <authorList>
            <person name="Zhou Z."/>
            <person name="Liu Y."/>
            <person name="Xu W."/>
            <person name="Pan J."/>
            <person name="Luo Z.H."/>
            <person name="Li M."/>
        </authorList>
    </citation>
    <scope>NUCLEOTIDE SEQUENCE [LARGE SCALE GENOMIC DNA]</scope>
    <source>
        <strain evidence="3">SpSt-1073</strain>
    </source>
</reference>
<dbReference type="PANTHER" id="PTHR43377:SF1">
    <property type="entry name" value="BILIVERDIN REDUCTASE A"/>
    <property type="match status" value="1"/>
</dbReference>
<dbReference type="InterPro" id="IPR036291">
    <property type="entry name" value="NAD(P)-bd_dom_sf"/>
</dbReference>
<comment type="caution">
    <text evidence="3">The sequence shown here is derived from an EMBL/GenBank/DDBJ whole genome shotgun (WGS) entry which is preliminary data.</text>
</comment>
<proteinExistence type="predicted"/>
<feature type="domain" description="Gfo/Idh/MocA-like oxidoreductase N-terminal" evidence="1">
    <location>
        <begin position="9"/>
        <end position="126"/>
    </location>
</feature>
<dbReference type="Pfam" id="PF22725">
    <property type="entry name" value="GFO_IDH_MocA_C3"/>
    <property type="match status" value="1"/>
</dbReference>
<dbReference type="Gene3D" id="3.40.50.720">
    <property type="entry name" value="NAD(P)-binding Rossmann-like Domain"/>
    <property type="match status" value="1"/>
</dbReference>
<organism evidence="3">
    <name type="scientific">Caldiarchaeum subterraneum</name>
    <dbReference type="NCBI Taxonomy" id="311458"/>
    <lineage>
        <taxon>Archaea</taxon>
        <taxon>Nitrososphaerota</taxon>
        <taxon>Candidatus Caldarchaeales</taxon>
        <taxon>Candidatus Caldarchaeaceae</taxon>
        <taxon>Candidatus Caldarchaeum</taxon>
    </lineage>
</organism>
<protein>
    <submittedName>
        <fullName evidence="3">Gfo/Idh/MocA family oxidoreductase</fullName>
    </submittedName>
</protein>
<dbReference type="GO" id="GO:0000166">
    <property type="term" value="F:nucleotide binding"/>
    <property type="evidence" value="ECO:0007669"/>
    <property type="project" value="InterPro"/>
</dbReference>
<dbReference type="SUPFAM" id="SSF51735">
    <property type="entry name" value="NAD(P)-binding Rossmann-fold domains"/>
    <property type="match status" value="1"/>
</dbReference>
<gene>
    <name evidence="3" type="ORF">ENM30_03645</name>
</gene>
<dbReference type="PANTHER" id="PTHR43377">
    <property type="entry name" value="BILIVERDIN REDUCTASE A"/>
    <property type="match status" value="1"/>
</dbReference>
<dbReference type="EMBL" id="DRXG01000080">
    <property type="protein sequence ID" value="HHN52390.1"/>
    <property type="molecule type" value="Genomic_DNA"/>
</dbReference>
<dbReference type="AlphaFoldDB" id="A0A7J3WCJ6"/>
<feature type="domain" description="GFO/IDH/MocA-like oxidoreductase" evidence="2">
    <location>
        <begin position="134"/>
        <end position="254"/>
    </location>
</feature>
<accession>A0A7J3WCJ6</accession>
<dbReference type="InterPro" id="IPR000683">
    <property type="entry name" value="Gfo/Idh/MocA-like_OxRdtase_N"/>
</dbReference>
<dbReference type="Gene3D" id="3.30.360.10">
    <property type="entry name" value="Dihydrodipicolinate Reductase, domain 2"/>
    <property type="match status" value="1"/>
</dbReference>